<dbReference type="InterPro" id="IPR009725">
    <property type="entry name" value="3_dmu_93_MTrfase"/>
</dbReference>
<gene>
    <name evidence="2" type="ORF">CALVIDRAFT_529551</name>
</gene>
<evidence type="ECO:0000259" key="1">
    <source>
        <dbReference type="Pfam" id="PF06983"/>
    </source>
</evidence>
<keyword evidence="2" id="KW-0489">Methyltransferase</keyword>
<sequence>MAPPSAATNKVSTFLWLPADTAAPAAEFYTSVIPGCTILSRNPVSVTLAFGPQQIVLFNGGPRQQLSPAVSLLLICEDQAEIDGLWEKLGEGGEEIQCGWVKDRFGLCWQVVPKGLDKLLFASEKAMQVMMGMKKLEIEPLRKAAAEDGVGLE</sequence>
<proteinExistence type="predicted"/>
<evidence type="ECO:0000313" key="3">
    <source>
        <dbReference type="Proteomes" id="UP000076738"/>
    </source>
</evidence>
<name>A0A167J969_CALVF</name>
<dbReference type="AlphaFoldDB" id="A0A167J969"/>
<dbReference type="PIRSF" id="PIRSF021700">
    <property type="entry name" value="3_dmu_93_MTrfase"/>
    <property type="match status" value="1"/>
</dbReference>
<organism evidence="2 3">
    <name type="scientific">Calocera viscosa (strain TUFC12733)</name>
    <dbReference type="NCBI Taxonomy" id="1330018"/>
    <lineage>
        <taxon>Eukaryota</taxon>
        <taxon>Fungi</taxon>
        <taxon>Dikarya</taxon>
        <taxon>Basidiomycota</taxon>
        <taxon>Agaricomycotina</taxon>
        <taxon>Dacrymycetes</taxon>
        <taxon>Dacrymycetales</taxon>
        <taxon>Dacrymycetaceae</taxon>
        <taxon>Calocera</taxon>
    </lineage>
</organism>
<dbReference type="Proteomes" id="UP000076738">
    <property type="component" value="Unassembled WGS sequence"/>
</dbReference>
<dbReference type="GO" id="GO:0008168">
    <property type="term" value="F:methyltransferase activity"/>
    <property type="evidence" value="ECO:0007669"/>
    <property type="project" value="UniProtKB-KW"/>
</dbReference>
<keyword evidence="3" id="KW-1185">Reference proteome</keyword>
<dbReference type="GO" id="GO:0032259">
    <property type="term" value="P:methylation"/>
    <property type="evidence" value="ECO:0007669"/>
    <property type="project" value="UniProtKB-KW"/>
</dbReference>
<protein>
    <submittedName>
        <fullName evidence="2">3-demethylubiquinone-9 3-O-methyltransferase</fullName>
    </submittedName>
</protein>
<feature type="domain" description="PhnB-like" evidence="1">
    <location>
        <begin position="10"/>
        <end position="112"/>
    </location>
</feature>
<dbReference type="Gene3D" id="3.10.180.10">
    <property type="entry name" value="2,3-Dihydroxybiphenyl 1,2-Dioxygenase, domain 1"/>
    <property type="match status" value="1"/>
</dbReference>
<reference evidence="2 3" key="1">
    <citation type="journal article" date="2016" name="Mol. Biol. Evol.">
        <title>Comparative Genomics of Early-Diverging Mushroom-Forming Fungi Provides Insights into the Origins of Lignocellulose Decay Capabilities.</title>
        <authorList>
            <person name="Nagy L.G."/>
            <person name="Riley R."/>
            <person name="Tritt A."/>
            <person name="Adam C."/>
            <person name="Daum C."/>
            <person name="Floudas D."/>
            <person name="Sun H."/>
            <person name="Yadav J.S."/>
            <person name="Pangilinan J."/>
            <person name="Larsson K.H."/>
            <person name="Matsuura K."/>
            <person name="Barry K."/>
            <person name="Labutti K."/>
            <person name="Kuo R."/>
            <person name="Ohm R.A."/>
            <person name="Bhattacharya S.S."/>
            <person name="Shirouzu T."/>
            <person name="Yoshinaga Y."/>
            <person name="Martin F.M."/>
            <person name="Grigoriev I.V."/>
            <person name="Hibbett D.S."/>
        </authorList>
    </citation>
    <scope>NUCLEOTIDE SEQUENCE [LARGE SCALE GENOMIC DNA]</scope>
    <source>
        <strain evidence="2 3">TUFC12733</strain>
    </source>
</reference>
<evidence type="ECO:0000313" key="2">
    <source>
        <dbReference type="EMBL" id="KZO93362.1"/>
    </source>
</evidence>
<keyword evidence="2" id="KW-0808">Transferase</keyword>
<dbReference type="CDD" id="cd06588">
    <property type="entry name" value="PhnB_like"/>
    <property type="match status" value="1"/>
</dbReference>
<dbReference type="InterPro" id="IPR028973">
    <property type="entry name" value="PhnB-like"/>
</dbReference>
<dbReference type="EMBL" id="KV417302">
    <property type="protein sequence ID" value="KZO93362.1"/>
    <property type="molecule type" value="Genomic_DNA"/>
</dbReference>
<dbReference type="PANTHER" id="PTHR33990">
    <property type="entry name" value="PROTEIN YJDN-RELATED"/>
    <property type="match status" value="1"/>
</dbReference>
<dbReference type="InterPro" id="IPR029068">
    <property type="entry name" value="Glyas_Bleomycin-R_OHBP_Dase"/>
</dbReference>
<accession>A0A167J969</accession>
<dbReference type="STRING" id="1330018.A0A167J969"/>
<dbReference type="SUPFAM" id="SSF54593">
    <property type="entry name" value="Glyoxalase/Bleomycin resistance protein/Dihydroxybiphenyl dioxygenase"/>
    <property type="match status" value="1"/>
</dbReference>
<dbReference type="OrthoDB" id="10255422at2759"/>
<dbReference type="Pfam" id="PF06983">
    <property type="entry name" value="3-dmu-9_3-mt"/>
    <property type="match status" value="1"/>
</dbReference>
<keyword evidence="2" id="KW-0830">Ubiquinone</keyword>